<feature type="signal peptide" evidence="3">
    <location>
        <begin position="1"/>
        <end position="22"/>
    </location>
</feature>
<protein>
    <submittedName>
        <fullName evidence="4">tRNA (Guanine-N1)-methyltransferase</fullName>
    </submittedName>
</protein>
<gene>
    <name evidence="4" type="ORF">AABB81_04170</name>
</gene>
<evidence type="ECO:0000256" key="2">
    <source>
        <dbReference type="SAM" id="Phobius"/>
    </source>
</evidence>
<feature type="transmembrane region" description="Helical" evidence="2">
    <location>
        <begin position="135"/>
        <end position="152"/>
    </location>
</feature>
<keyword evidence="5" id="KW-1185">Reference proteome</keyword>
<keyword evidence="1" id="KW-0175">Coiled coil</keyword>
<evidence type="ECO:0000256" key="3">
    <source>
        <dbReference type="SAM" id="SignalP"/>
    </source>
</evidence>
<organism evidence="4 5">
    <name type="scientific">Lutimonas vermicola</name>
    <dbReference type="NCBI Taxonomy" id="414288"/>
    <lineage>
        <taxon>Bacteria</taxon>
        <taxon>Pseudomonadati</taxon>
        <taxon>Bacteroidota</taxon>
        <taxon>Flavobacteriia</taxon>
        <taxon>Flavobacteriales</taxon>
        <taxon>Flavobacteriaceae</taxon>
        <taxon>Lutimonas</taxon>
    </lineage>
</organism>
<dbReference type="Proteomes" id="UP001474120">
    <property type="component" value="Unassembled WGS sequence"/>
</dbReference>
<name>A0ABU9KY13_9FLAO</name>
<dbReference type="EMBL" id="JBCDNA010000001">
    <property type="protein sequence ID" value="MEL4455077.1"/>
    <property type="molecule type" value="Genomic_DNA"/>
</dbReference>
<feature type="chain" id="PRO_5045294565" evidence="3">
    <location>
        <begin position="23"/>
        <end position="209"/>
    </location>
</feature>
<sequence length="209" mass="23990">MKKFITVLSFTFVLAFSSAVFGQVEEQTGPKPSLDNGTIESQFDYLYRKSSSYQEYKVVKKTFYQKIKGNVLDSMQALKKDLGDTKKLVEVQASEIKSLKADLLTTNNNLTSVTKEKDNIKFLGIPMTKSSYNSLLWTIIFSLVALLLFFIFRFRSSNAITVQARDLLSDTEKEFEAYKAKALEREQKVRRELQDELNKQKYAAKKGKK</sequence>
<evidence type="ECO:0000313" key="5">
    <source>
        <dbReference type="Proteomes" id="UP001474120"/>
    </source>
</evidence>
<proteinExistence type="predicted"/>
<dbReference type="RefSeq" id="WP_342158828.1">
    <property type="nucleotide sequence ID" value="NZ_JBCDNA010000001.1"/>
</dbReference>
<evidence type="ECO:0000313" key="4">
    <source>
        <dbReference type="EMBL" id="MEL4455077.1"/>
    </source>
</evidence>
<keyword evidence="2" id="KW-1133">Transmembrane helix</keyword>
<feature type="coiled-coil region" evidence="1">
    <location>
        <begin position="168"/>
        <end position="203"/>
    </location>
</feature>
<keyword evidence="2" id="KW-0812">Transmembrane</keyword>
<accession>A0ABU9KY13</accession>
<reference evidence="4 5" key="1">
    <citation type="submission" date="2024-04" db="EMBL/GenBank/DDBJ databases">
        <title>whole genome sequencing of Lutimonas vermicola strain IMCC1616.</title>
        <authorList>
            <person name="Bae S.S."/>
        </authorList>
    </citation>
    <scope>NUCLEOTIDE SEQUENCE [LARGE SCALE GENOMIC DNA]</scope>
    <source>
        <strain evidence="4 5">IMCC1616</strain>
    </source>
</reference>
<keyword evidence="2" id="KW-0472">Membrane</keyword>
<evidence type="ECO:0000256" key="1">
    <source>
        <dbReference type="SAM" id="Coils"/>
    </source>
</evidence>
<comment type="caution">
    <text evidence="4">The sequence shown here is derived from an EMBL/GenBank/DDBJ whole genome shotgun (WGS) entry which is preliminary data.</text>
</comment>
<keyword evidence="3" id="KW-0732">Signal</keyword>